<feature type="transmembrane region" description="Helical" evidence="8">
    <location>
        <begin position="239"/>
        <end position="257"/>
    </location>
</feature>
<dbReference type="GO" id="GO:0005886">
    <property type="term" value="C:plasma membrane"/>
    <property type="evidence" value="ECO:0007669"/>
    <property type="project" value="UniProtKB-SubCell"/>
</dbReference>
<feature type="transmembrane region" description="Helical" evidence="8">
    <location>
        <begin position="367"/>
        <end position="385"/>
    </location>
</feature>
<evidence type="ECO:0000313" key="10">
    <source>
        <dbReference type="EMBL" id="KKS87422.1"/>
    </source>
</evidence>
<feature type="transmembrane region" description="Helical" evidence="8">
    <location>
        <begin position="85"/>
        <end position="103"/>
    </location>
</feature>
<evidence type="ECO:0000256" key="7">
    <source>
        <dbReference type="ARBA" id="ARBA00023136"/>
    </source>
</evidence>
<dbReference type="PANTHER" id="PTHR33908">
    <property type="entry name" value="MANNOSYLTRANSFERASE YKCB-RELATED"/>
    <property type="match status" value="1"/>
</dbReference>
<feature type="transmembrane region" description="Helical" evidence="8">
    <location>
        <begin position="417"/>
        <end position="435"/>
    </location>
</feature>
<dbReference type="GO" id="GO:0010041">
    <property type="term" value="P:response to iron(III) ion"/>
    <property type="evidence" value="ECO:0007669"/>
    <property type="project" value="TreeGrafter"/>
</dbReference>
<dbReference type="InterPro" id="IPR050297">
    <property type="entry name" value="LipidA_mod_glycosyltrf_83"/>
</dbReference>
<feature type="transmembrane region" description="Helical" evidence="8">
    <location>
        <begin position="216"/>
        <end position="232"/>
    </location>
</feature>
<keyword evidence="7 8" id="KW-0472">Membrane</keyword>
<evidence type="ECO:0000256" key="4">
    <source>
        <dbReference type="ARBA" id="ARBA00022679"/>
    </source>
</evidence>
<evidence type="ECO:0000256" key="6">
    <source>
        <dbReference type="ARBA" id="ARBA00022989"/>
    </source>
</evidence>
<evidence type="ECO:0000259" key="9">
    <source>
        <dbReference type="Pfam" id="PF13231"/>
    </source>
</evidence>
<dbReference type="STRING" id="1618446.UV61_C0002G0143"/>
<organism evidence="10 11">
    <name type="scientific">Candidatus Gottesmanbacteria bacterium GW2011_GWB1_43_11</name>
    <dbReference type="NCBI Taxonomy" id="1618446"/>
    <lineage>
        <taxon>Bacteria</taxon>
        <taxon>Candidatus Gottesmaniibacteriota</taxon>
    </lineage>
</organism>
<keyword evidence="3" id="KW-0328">Glycosyltransferase</keyword>
<evidence type="ECO:0000256" key="8">
    <source>
        <dbReference type="SAM" id="Phobius"/>
    </source>
</evidence>
<feature type="transmembrane region" description="Helical" evidence="8">
    <location>
        <begin position="20"/>
        <end position="37"/>
    </location>
</feature>
<keyword evidence="4 10" id="KW-0808">Transferase</keyword>
<name>A0A0G1CPM3_9BACT</name>
<feature type="transmembrane region" description="Helical" evidence="8">
    <location>
        <begin position="391"/>
        <end position="410"/>
    </location>
</feature>
<dbReference type="AlphaFoldDB" id="A0A0G1CPM3"/>
<feature type="transmembrane region" description="Helical" evidence="8">
    <location>
        <begin position="168"/>
        <end position="186"/>
    </location>
</feature>
<proteinExistence type="predicted"/>
<feature type="transmembrane region" description="Helical" evidence="8">
    <location>
        <begin position="142"/>
        <end position="162"/>
    </location>
</feature>
<comment type="subcellular location">
    <subcellularLocation>
        <location evidence="1">Cell membrane</location>
        <topology evidence="1">Multi-pass membrane protein</topology>
    </subcellularLocation>
</comment>
<feature type="transmembrane region" description="Helical" evidence="8">
    <location>
        <begin position="109"/>
        <end position="130"/>
    </location>
</feature>
<dbReference type="GO" id="GO:0016763">
    <property type="term" value="F:pentosyltransferase activity"/>
    <property type="evidence" value="ECO:0007669"/>
    <property type="project" value="TreeGrafter"/>
</dbReference>
<evidence type="ECO:0000256" key="2">
    <source>
        <dbReference type="ARBA" id="ARBA00022475"/>
    </source>
</evidence>
<protein>
    <submittedName>
        <fullName evidence="10">Glycosyl transferase family 39</fullName>
    </submittedName>
</protein>
<keyword evidence="2" id="KW-1003">Cell membrane</keyword>
<accession>A0A0G1CPM3</accession>
<keyword evidence="6 8" id="KW-1133">Transmembrane helix</keyword>
<dbReference type="Pfam" id="PF13231">
    <property type="entry name" value="PMT_2"/>
    <property type="match status" value="1"/>
</dbReference>
<reference evidence="10 11" key="1">
    <citation type="journal article" date="2015" name="Nature">
        <title>rRNA introns, odd ribosomes, and small enigmatic genomes across a large radiation of phyla.</title>
        <authorList>
            <person name="Brown C.T."/>
            <person name="Hug L.A."/>
            <person name="Thomas B.C."/>
            <person name="Sharon I."/>
            <person name="Castelle C.J."/>
            <person name="Singh A."/>
            <person name="Wilkins M.J."/>
            <person name="Williams K.H."/>
            <person name="Banfield J.F."/>
        </authorList>
    </citation>
    <scope>NUCLEOTIDE SEQUENCE [LARGE SCALE GENOMIC DNA]</scope>
</reference>
<dbReference type="GO" id="GO:0009103">
    <property type="term" value="P:lipopolysaccharide biosynthetic process"/>
    <property type="evidence" value="ECO:0007669"/>
    <property type="project" value="UniProtKB-ARBA"/>
</dbReference>
<dbReference type="EMBL" id="LCFD01000002">
    <property type="protein sequence ID" value="KKS87422.1"/>
    <property type="molecule type" value="Genomic_DNA"/>
</dbReference>
<gene>
    <name evidence="10" type="ORF">UV61_C0002G0143</name>
</gene>
<keyword evidence="5 8" id="KW-0812">Transmembrane</keyword>
<evidence type="ECO:0000256" key="5">
    <source>
        <dbReference type="ARBA" id="ARBA00022692"/>
    </source>
</evidence>
<dbReference type="Proteomes" id="UP000034050">
    <property type="component" value="Unassembled WGS sequence"/>
</dbReference>
<dbReference type="PANTHER" id="PTHR33908:SF3">
    <property type="entry name" value="UNDECAPRENYL PHOSPHATE-ALPHA-4-AMINO-4-DEOXY-L-ARABINOSE ARABINOSYL TRANSFERASE"/>
    <property type="match status" value="1"/>
</dbReference>
<feature type="transmembrane region" description="Helical" evidence="8">
    <location>
        <begin position="335"/>
        <end position="355"/>
    </location>
</feature>
<dbReference type="InterPro" id="IPR038731">
    <property type="entry name" value="RgtA/B/C-like"/>
</dbReference>
<feature type="domain" description="Glycosyltransferase RgtA/B/C/D-like" evidence="9">
    <location>
        <begin position="82"/>
        <end position="127"/>
    </location>
</feature>
<evidence type="ECO:0000313" key="11">
    <source>
        <dbReference type="Proteomes" id="UP000034050"/>
    </source>
</evidence>
<sequence>MPKESKMKYRIRNLVSNPIPGLLILVILLAGVLRVSFLDRFPPALYSDEVSQGYNAYSIWKTGRDEYGKFLPVSLRSFGDWKPPLPTYLMIPTIAIFGLNAWGVRLPSAILGTLTVGLVYFLVSELLQFFEMKTTRDAQKTDFNRGVALWSALFLAISAWHIAESRSAMLVAVGLFWICMAIWSFLKGLKQPNYWYISSLSLVFGIYTYYGLRLVVPLLLIALAIFFIKPILRNWQKAIVAAILGTVLLLPLIVAYIKEPDVLWGRARTVSIFYDQGVALNVKDLIAQDGIGMPPKLAQFFHNKTYAYTVDIIRRFFQHLDGRYLFLIGDQSPPFQIPGMGILYLGDVILLIFGLNYLSKNSRLLKFLLVWAAITIVPSALTFVTPASNRTFNLVVPLVVIMAFGAVNLFGRLNKYFFWSSLFIIYGSSFAYFSFNYFKALPKQHADWWHYGYQELYAYLATQESQVETIYISGHASVPYIFLLFFQEIDPALVATQIKRNYKADIYGFEHVDEFGKYQFPRYFKWEVDKDNLASNSLLVLTESEVAGEGARDIKDIIYPDGRIAFKIYKIE</sequence>
<evidence type="ECO:0000256" key="1">
    <source>
        <dbReference type="ARBA" id="ARBA00004651"/>
    </source>
</evidence>
<comment type="caution">
    <text evidence="10">The sequence shown here is derived from an EMBL/GenBank/DDBJ whole genome shotgun (WGS) entry which is preliminary data.</text>
</comment>
<evidence type="ECO:0000256" key="3">
    <source>
        <dbReference type="ARBA" id="ARBA00022676"/>
    </source>
</evidence>